<reference evidence="4 5" key="1">
    <citation type="submission" date="2016-10" db="EMBL/GenBank/DDBJ databases">
        <authorList>
            <person name="de Groot N.N."/>
        </authorList>
    </citation>
    <scope>NUCLEOTIDE SEQUENCE [LARGE SCALE GENOMIC DNA]</scope>
    <source>
        <strain evidence="4 5">DSM 21741</strain>
    </source>
</reference>
<dbReference type="RefSeq" id="WP_231930500.1">
    <property type="nucleotide sequence ID" value="NZ_LT629749.1"/>
</dbReference>
<evidence type="ECO:0000259" key="3">
    <source>
        <dbReference type="Pfam" id="PF22181"/>
    </source>
</evidence>
<proteinExistence type="predicted"/>
<feature type="compositionally biased region" description="Pro residues" evidence="1">
    <location>
        <begin position="524"/>
        <end position="541"/>
    </location>
</feature>
<feature type="compositionally biased region" description="Basic and acidic residues" evidence="1">
    <location>
        <begin position="502"/>
        <end position="521"/>
    </location>
</feature>
<dbReference type="InterPro" id="IPR029044">
    <property type="entry name" value="Nucleotide-diphossugar_trans"/>
</dbReference>
<accession>A0A1H1U0Z6</accession>
<dbReference type="EMBL" id="LT629749">
    <property type="protein sequence ID" value="SDS66044.1"/>
    <property type="molecule type" value="Genomic_DNA"/>
</dbReference>
<feature type="compositionally biased region" description="Low complexity" evidence="1">
    <location>
        <begin position="542"/>
        <end position="573"/>
    </location>
</feature>
<dbReference type="InterPro" id="IPR001173">
    <property type="entry name" value="Glyco_trans_2-like"/>
</dbReference>
<sequence length="580" mass="63778">MKVSVIIPVYNPGPYVQACIDGLLAQTMPDDEFEAIFVDDGSTDATPALLDRVAQDHPHLRVIHQENSGWPGKPRNVGIDAARGDFVFFCDHDDWLGAEALVRMHAYAVEHDADVLIGKMAGIGRAVPHNLFARTRPHVTLADSTIIDSLTPHKLFRKAFLDQHGLRFPEGRRRLEDHLFVVTAYLLASSIAVYADYTCYYHIRRDDGANAAYHAVDWDAYFANLREALDVVVAHTEPGPLRDRIFRRWLQTEMVKRHSGGSLLKRTEPELSNLFSAAHRTAAAYFGPGVVALLPLATRAAGEALIAGDLQRLLDLAREETRWTGRCELLTARWSAGTLVLAGRARLGVVRGDDLDASPGTVAGLVGDLPPEQLARALGAAKLVLYALERTSNERWNVPVVSTADGLRWEFESEVDLTRLAAGQPLGPGRWDFYVELTGLGLRRRVRLELPPQWRGDDAALDRGAPLGGQPVALYYTQGRRGLTVAVGRRHEPPEWKRAAAARREEEARRASAQVDADRGRPPVTEPDPPPDPPPAPPPAPSTADPTAAPTPRGRGRRLAGAVLRRTRAVLARSSRRRAD</sequence>
<name>A0A1H1U0Z6_9ACTN</name>
<dbReference type="PANTHER" id="PTHR22916">
    <property type="entry name" value="GLYCOSYLTRANSFERASE"/>
    <property type="match status" value="1"/>
</dbReference>
<evidence type="ECO:0000313" key="5">
    <source>
        <dbReference type="Proteomes" id="UP000199092"/>
    </source>
</evidence>
<dbReference type="Pfam" id="PF22181">
    <property type="entry name" value="TarS_linker"/>
    <property type="match status" value="1"/>
</dbReference>
<gene>
    <name evidence="4" type="ORF">SAMN04488543_2140</name>
</gene>
<feature type="region of interest" description="Disordered" evidence="1">
    <location>
        <begin position="502"/>
        <end position="580"/>
    </location>
</feature>
<dbReference type="CDD" id="cd00761">
    <property type="entry name" value="Glyco_tranf_GTA_type"/>
    <property type="match status" value="1"/>
</dbReference>
<keyword evidence="5" id="KW-1185">Reference proteome</keyword>
<organism evidence="4 5">
    <name type="scientific">Friedmanniella luteola</name>
    <dbReference type="NCBI Taxonomy" id="546871"/>
    <lineage>
        <taxon>Bacteria</taxon>
        <taxon>Bacillati</taxon>
        <taxon>Actinomycetota</taxon>
        <taxon>Actinomycetes</taxon>
        <taxon>Propionibacteriales</taxon>
        <taxon>Nocardioidaceae</taxon>
        <taxon>Friedmanniella</taxon>
    </lineage>
</organism>
<feature type="domain" description="Glycosyltransferase 2-like" evidence="2">
    <location>
        <begin position="4"/>
        <end position="132"/>
    </location>
</feature>
<keyword evidence="4" id="KW-0808">Transferase</keyword>
<dbReference type="Proteomes" id="UP000199092">
    <property type="component" value="Chromosome I"/>
</dbReference>
<dbReference type="InterPro" id="IPR054028">
    <property type="entry name" value="TarS/TarP_linker"/>
</dbReference>
<dbReference type="SUPFAM" id="SSF53448">
    <property type="entry name" value="Nucleotide-diphospho-sugar transferases"/>
    <property type="match status" value="1"/>
</dbReference>
<protein>
    <submittedName>
        <fullName evidence="4">Glycosyltransferase involved in cell wall bisynthesis</fullName>
    </submittedName>
</protein>
<dbReference type="AlphaFoldDB" id="A0A1H1U0Z6"/>
<feature type="domain" description="TarS/TarP linker" evidence="3">
    <location>
        <begin position="220"/>
        <end position="317"/>
    </location>
</feature>
<dbReference type="PANTHER" id="PTHR22916:SF3">
    <property type="entry name" value="UDP-GLCNAC:BETAGAL BETA-1,3-N-ACETYLGLUCOSAMINYLTRANSFERASE-LIKE PROTEIN 1"/>
    <property type="match status" value="1"/>
</dbReference>
<dbReference type="GO" id="GO:0016758">
    <property type="term" value="F:hexosyltransferase activity"/>
    <property type="evidence" value="ECO:0007669"/>
    <property type="project" value="UniProtKB-ARBA"/>
</dbReference>
<evidence type="ECO:0000256" key="1">
    <source>
        <dbReference type="SAM" id="MobiDB-lite"/>
    </source>
</evidence>
<dbReference type="Pfam" id="PF00535">
    <property type="entry name" value="Glycos_transf_2"/>
    <property type="match status" value="1"/>
</dbReference>
<dbReference type="STRING" id="546871.SAMN04488543_2140"/>
<dbReference type="Gene3D" id="3.90.550.10">
    <property type="entry name" value="Spore Coat Polysaccharide Biosynthesis Protein SpsA, Chain A"/>
    <property type="match status" value="1"/>
</dbReference>
<evidence type="ECO:0000259" key="2">
    <source>
        <dbReference type="Pfam" id="PF00535"/>
    </source>
</evidence>
<evidence type="ECO:0000313" key="4">
    <source>
        <dbReference type="EMBL" id="SDS66044.1"/>
    </source>
</evidence>